<name>A0A1Y3R4U7_9BACT</name>
<accession>A0A1Y3R4U7</accession>
<gene>
    <name evidence="2" type="ORF">B5G41_04920</name>
</gene>
<proteinExistence type="predicted"/>
<organism evidence="2 3">
    <name type="scientific">Alistipes onderdonkii</name>
    <dbReference type="NCBI Taxonomy" id="328813"/>
    <lineage>
        <taxon>Bacteria</taxon>
        <taxon>Pseudomonadati</taxon>
        <taxon>Bacteroidota</taxon>
        <taxon>Bacteroidia</taxon>
        <taxon>Bacteroidales</taxon>
        <taxon>Rikenellaceae</taxon>
        <taxon>Alistipes</taxon>
    </lineage>
</organism>
<protein>
    <submittedName>
        <fullName evidence="2">Uncharacterized protein</fullName>
    </submittedName>
</protein>
<dbReference type="RefSeq" id="WP_087401572.1">
    <property type="nucleotide sequence ID" value="NZ_NFHB01000003.1"/>
</dbReference>
<dbReference type="Proteomes" id="UP000195772">
    <property type="component" value="Unassembled WGS sequence"/>
</dbReference>
<reference evidence="3" key="1">
    <citation type="submission" date="2017-04" db="EMBL/GenBank/DDBJ databases">
        <title>Function of individual gut microbiota members based on whole genome sequencing of pure cultures obtained from chicken caecum.</title>
        <authorList>
            <person name="Medvecky M."/>
            <person name="Cejkova D."/>
            <person name="Polansky O."/>
            <person name="Karasova D."/>
            <person name="Kubasova T."/>
            <person name="Cizek A."/>
            <person name="Rychlik I."/>
        </authorList>
    </citation>
    <scope>NUCLEOTIDE SEQUENCE [LARGE SCALE GENOMIC DNA]</scope>
    <source>
        <strain evidence="3">An90</strain>
    </source>
</reference>
<evidence type="ECO:0000313" key="2">
    <source>
        <dbReference type="EMBL" id="OUN03810.1"/>
    </source>
</evidence>
<dbReference type="CDD" id="cd00165">
    <property type="entry name" value="S4"/>
    <property type="match status" value="1"/>
</dbReference>
<keyword evidence="1" id="KW-0472">Membrane</keyword>
<evidence type="ECO:0000313" key="3">
    <source>
        <dbReference type="Proteomes" id="UP000195772"/>
    </source>
</evidence>
<dbReference type="eggNOG" id="ENOG5033ZUV">
    <property type="taxonomic scope" value="Bacteria"/>
</dbReference>
<evidence type="ECO:0000256" key="1">
    <source>
        <dbReference type="SAM" id="Phobius"/>
    </source>
</evidence>
<comment type="caution">
    <text evidence="2">The sequence shown here is derived from an EMBL/GenBank/DDBJ whole genome shotgun (WGS) entry which is preliminary data.</text>
</comment>
<feature type="transmembrane region" description="Helical" evidence="1">
    <location>
        <begin position="12"/>
        <end position="35"/>
    </location>
</feature>
<dbReference type="AlphaFoldDB" id="A0A1Y3R4U7"/>
<dbReference type="EMBL" id="NFHB01000003">
    <property type="protein sequence ID" value="OUN03810.1"/>
    <property type="molecule type" value="Genomic_DNA"/>
</dbReference>
<sequence>MQKFNYTPTNPFSGSLSSLAIGAGMVIVPLVYPFGIRIGRMPILGATATTAIFVVGGLALLAFTAREIMQARRLIAQGGEITVDGERVTLPVVKKGAVTNESFRLPDVEYTKFDAEENEFTISLPTDHYVIRGAFFENSDAFDTFKSIFSK</sequence>
<keyword evidence="1" id="KW-1133">Transmembrane helix</keyword>
<feature type="transmembrane region" description="Helical" evidence="1">
    <location>
        <begin position="41"/>
        <end position="63"/>
    </location>
</feature>
<keyword evidence="1" id="KW-0812">Transmembrane</keyword>
<dbReference type="OrthoDB" id="1047289at2"/>